<reference evidence="3" key="2">
    <citation type="journal article" date="2010" name="Nature">
        <title>Comparative genomics reveals mobile pathogenicity chromosomes in Fusarium.</title>
        <authorList>
            <person name="Ma L.J."/>
            <person name="van der Does H.C."/>
            <person name="Borkovich K.A."/>
            <person name="Coleman J.J."/>
            <person name="Daboussi M.J."/>
            <person name="Di Pietro A."/>
            <person name="Dufresne M."/>
            <person name="Freitag M."/>
            <person name="Grabherr M."/>
            <person name="Henrissat B."/>
            <person name="Houterman P.M."/>
            <person name="Kang S."/>
            <person name="Shim W.B."/>
            <person name="Woloshuk C."/>
            <person name="Xie X."/>
            <person name="Xu J.R."/>
            <person name="Antoniw J."/>
            <person name="Baker S.E."/>
            <person name="Bluhm B.H."/>
            <person name="Breakspear A."/>
            <person name="Brown D.W."/>
            <person name="Butchko R.A."/>
            <person name="Chapman S."/>
            <person name="Coulson R."/>
            <person name="Coutinho P.M."/>
            <person name="Danchin E.G."/>
            <person name="Diener A."/>
            <person name="Gale L.R."/>
            <person name="Gardiner D.M."/>
            <person name="Goff S."/>
            <person name="Hammond-Kosack K.E."/>
            <person name="Hilburn K."/>
            <person name="Hua-Van A."/>
            <person name="Jonkers W."/>
            <person name="Kazan K."/>
            <person name="Kodira C.D."/>
            <person name="Koehrsen M."/>
            <person name="Kumar L."/>
            <person name="Lee Y.H."/>
            <person name="Li L."/>
            <person name="Manners J.M."/>
            <person name="Miranda-Saavedra D."/>
            <person name="Mukherjee M."/>
            <person name="Park G."/>
            <person name="Park J."/>
            <person name="Park S.Y."/>
            <person name="Proctor R.H."/>
            <person name="Regev A."/>
            <person name="Ruiz-Roldan M.C."/>
            <person name="Sain D."/>
            <person name="Sakthikumar S."/>
            <person name="Sykes S."/>
            <person name="Schwartz D.C."/>
            <person name="Turgeon B.G."/>
            <person name="Wapinski I."/>
            <person name="Yoder O."/>
            <person name="Young S."/>
            <person name="Zeng Q."/>
            <person name="Zhou S."/>
            <person name="Galagan J."/>
            <person name="Cuomo C.A."/>
            <person name="Kistler H.C."/>
            <person name="Rep M."/>
        </authorList>
    </citation>
    <scope>NUCLEOTIDE SEQUENCE [LARGE SCALE GENOMIC DNA]</scope>
    <source>
        <strain evidence="3">4287</strain>
    </source>
</reference>
<organism evidence="3 4">
    <name type="scientific">Fusarium oxysporum f. sp. lycopersici (strain 4287 / CBS 123668 / FGSC 9935 / NRRL 34936)</name>
    <name type="common">Fusarium vascular wilt of tomato</name>
    <dbReference type="NCBI Taxonomy" id="426428"/>
    <lineage>
        <taxon>Eukaryota</taxon>
        <taxon>Fungi</taxon>
        <taxon>Dikarya</taxon>
        <taxon>Ascomycota</taxon>
        <taxon>Pezizomycotina</taxon>
        <taxon>Sordariomycetes</taxon>
        <taxon>Hypocreomycetidae</taxon>
        <taxon>Hypocreales</taxon>
        <taxon>Nectriaceae</taxon>
        <taxon>Fusarium</taxon>
        <taxon>Fusarium oxysporum species complex</taxon>
    </lineage>
</organism>
<gene>
    <name evidence="3" type="ORF">FOXG_05503</name>
</gene>
<dbReference type="EMBL" id="DS231700">
    <property type="protein sequence ID" value="KNB02784.1"/>
    <property type="molecule type" value="Genomic_DNA"/>
</dbReference>
<dbReference type="RefSeq" id="XP_018240829.1">
    <property type="nucleotide sequence ID" value="XM_018383828.1"/>
</dbReference>
<dbReference type="InterPro" id="IPR030395">
    <property type="entry name" value="GP_PDE_dom"/>
</dbReference>
<feature type="domain" description="GP-PDE" evidence="2">
    <location>
        <begin position="87"/>
        <end position="376"/>
    </location>
</feature>
<dbReference type="Pfam" id="PF03009">
    <property type="entry name" value="GDPD"/>
    <property type="match status" value="1"/>
</dbReference>
<evidence type="ECO:0000313" key="4">
    <source>
        <dbReference type="Proteomes" id="UP000009097"/>
    </source>
</evidence>
<feature type="compositionally biased region" description="Polar residues" evidence="1">
    <location>
        <begin position="48"/>
        <end position="61"/>
    </location>
</feature>
<accession>A0A0J9UTC4</accession>
<sequence>MTLSFLNKKACIRRSFWSFQSFHCQGPYCERVPSKSSSTWLNRFPQTSTMGAERQSSTKNDAQPGPVPQAPWATARPSPRDPSRRLPQAIAHRGAKLDWPENTMAAFRGAVKAGAHAIETDIHISADGVAVISHVSQSSRFALHHGMLITSITTWLTWLGSAQLTLEQDASLKRCFGIDARIGECSWEYLSTLRTVAEPHEPMPRLKDFLQWLAQPKMQDIWVVLDIKLDDDPAELMAAIARDLDGVQGPVPWDQRIILGCWNASFLQAARSRLPTYPLAHISTSLLYSHHFLRVPNLGFNLNHKTLIGPSGRLFLRELRQTDKLLMTWTVNEPRHMEWCIRQNLCHPRRRNGKIEGPALIDGVITDNPRLYLEMCEKFENEMDGKLTRPKLALTERIRKKAEMVAVVILTETLMMAYHVLRRMQGKFDFLRDRRSLDK</sequence>
<feature type="region of interest" description="Disordered" evidence="1">
    <location>
        <begin position="48"/>
        <end position="85"/>
    </location>
</feature>
<dbReference type="SUPFAM" id="SSF51695">
    <property type="entry name" value="PLC-like phosphodiesterases"/>
    <property type="match status" value="1"/>
</dbReference>
<dbReference type="PANTHER" id="PTHR43805">
    <property type="entry name" value="GLYCEROPHOSPHORYL DIESTER PHOSPHODIESTERASE"/>
    <property type="match status" value="1"/>
</dbReference>
<dbReference type="GO" id="GO:0006629">
    <property type="term" value="P:lipid metabolic process"/>
    <property type="evidence" value="ECO:0007669"/>
    <property type="project" value="InterPro"/>
</dbReference>
<dbReference type="VEuPathDB" id="FungiDB:FOXG_05503"/>
<dbReference type="PANTHER" id="PTHR43805:SF1">
    <property type="entry name" value="GP-PDE DOMAIN-CONTAINING PROTEIN"/>
    <property type="match status" value="1"/>
</dbReference>
<proteinExistence type="predicted"/>
<dbReference type="GeneID" id="28947479"/>
<dbReference type="PROSITE" id="PS51704">
    <property type="entry name" value="GP_PDE"/>
    <property type="match status" value="1"/>
</dbReference>
<name>A0A0J9UTC4_FUSO4</name>
<dbReference type="AlphaFoldDB" id="A0A0J9UTC4"/>
<evidence type="ECO:0000259" key="2">
    <source>
        <dbReference type="PROSITE" id="PS51704"/>
    </source>
</evidence>
<dbReference type="Proteomes" id="UP000009097">
    <property type="component" value="Unassembled WGS sequence"/>
</dbReference>
<dbReference type="Gene3D" id="3.20.20.190">
    <property type="entry name" value="Phosphatidylinositol (PI) phosphodiesterase"/>
    <property type="match status" value="1"/>
</dbReference>
<dbReference type="OrthoDB" id="1058301at2759"/>
<dbReference type="KEGG" id="fox:FOXG_05503"/>
<evidence type="ECO:0000313" key="3">
    <source>
        <dbReference type="EMBL" id="KNB02784.1"/>
    </source>
</evidence>
<evidence type="ECO:0000256" key="1">
    <source>
        <dbReference type="SAM" id="MobiDB-lite"/>
    </source>
</evidence>
<reference evidence="3" key="1">
    <citation type="submission" date="2007-04" db="EMBL/GenBank/DDBJ databases">
        <authorList>
            <consortium name="The Broad Institute Genome Sequencing Platform"/>
            <person name="Birren B."/>
            <person name="Lander E."/>
            <person name="Galagan J."/>
            <person name="Nusbaum C."/>
            <person name="Devon K."/>
            <person name="Ma L.-J."/>
            <person name="Jaffe D."/>
            <person name="Butler J."/>
            <person name="Alvarez P."/>
            <person name="Gnerre S."/>
            <person name="Grabherr M."/>
            <person name="Kleber M."/>
            <person name="Mauceli E."/>
            <person name="Brockman W."/>
            <person name="MacCallum I.A."/>
            <person name="Young S."/>
            <person name="LaButti K."/>
            <person name="DeCaprio D."/>
            <person name="Crawford M."/>
            <person name="Koehrsen M."/>
            <person name="Engels R."/>
            <person name="Montgomery P."/>
            <person name="Pearson M."/>
            <person name="Howarth C."/>
            <person name="Larson L."/>
            <person name="White J."/>
            <person name="O'Leary S."/>
            <person name="Kodira C."/>
            <person name="Zeng Q."/>
            <person name="Yandava C."/>
            <person name="Alvarado L."/>
            <person name="Kistler C."/>
            <person name="Shim W.-B."/>
            <person name="Kang S."/>
            <person name="Woloshuk C."/>
        </authorList>
    </citation>
    <scope>NUCLEOTIDE SEQUENCE</scope>
    <source>
        <strain evidence="3">4287</strain>
    </source>
</reference>
<dbReference type="InterPro" id="IPR017946">
    <property type="entry name" value="PLC-like_Pdiesterase_TIM-brl"/>
</dbReference>
<dbReference type="GO" id="GO:0008081">
    <property type="term" value="F:phosphoric diester hydrolase activity"/>
    <property type="evidence" value="ECO:0007669"/>
    <property type="project" value="InterPro"/>
</dbReference>
<protein>
    <submittedName>
        <fullName evidence="3">Glycerophosphoryl diester phosphodiesterase</fullName>
    </submittedName>
</protein>